<dbReference type="InParanoid" id="E2C1P8"/>
<keyword evidence="3" id="KW-1185">Reference proteome</keyword>
<feature type="domain" description="Helicase C-terminal" evidence="1">
    <location>
        <begin position="5"/>
        <end position="146"/>
    </location>
</feature>
<organism evidence="3">
    <name type="scientific">Harpegnathos saltator</name>
    <name type="common">Jerdon's jumping ant</name>
    <dbReference type="NCBI Taxonomy" id="610380"/>
    <lineage>
        <taxon>Eukaryota</taxon>
        <taxon>Metazoa</taxon>
        <taxon>Ecdysozoa</taxon>
        <taxon>Arthropoda</taxon>
        <taxon>Hexapoda</taxon>
        <taxon>Insecta</taxon>
        <taxon>Pterygota</taxon>
        <taxon>Neoptera</taxon>
        <taxon>Endopterygota</taxon>
        <taxon>Hymenoptera</taxon>
        <taxon>Apocrita</taxon>
        <taxon>Aculeata</taxon>
        <taxon>Formicoidea</taxon>
        <taxon>Formicidae</taxon>
        <taxon>Ponerinae</taxon>
        <taxon>Ponerini</taxon>
        <taxon>Harpegnathos</taxon>
    </lineage>
</organism>
<name>E2C1P8_HARSA</name>
<evidence type="ECO:0000313" key="3">
    <source>
        <dbReference type="Proteomes" id="UP000008237"/>
    </source>
</evidence>
<sequence length="171" mass="19207">AEGIKLLECFKKTAPSVLIFAKKKRDVDAIHEYLLIKEVEVVAIHGGIDQKKRSRSVEAFRADQKDVLVAIDVASKGLEFANVQHIIINYDMPHDVENYGRTDRSGRTGIATAFINKANDESVLLDLKYLLMEAKQEVPSFLLKLCSETEKYLNLGSKMIIAIHLLFSCDV</sequence>
<evidence type="ECO:0000259" key="1">
    <source>
        <dbReference type="PROSITE" id="PS51194"/>
    </source>
</evidence>
<accession>E2C1P8</accession>
<reference evidence="2 3" key="1">
    <citation type="journal article" date="2010" name="Science">
        <title>Genomic comparison of the ants Camponotus floridanus and Harpegnathos saltator.</title>
        <authorList>
            <person name="Bonasio R."/>
            <person name="Zhang G."/>
            <person name="Ye C."/>
            <person name="Mutti N.S."/>
            <person name="Fang X."/>
            <person name="Qin N."/>
            <person name="Donahue G."/>
            <person name="Yang P."/>
            <person name="Li Q."/>
            <person name="Li C."/>
            <person name="Zhang P."/>
            <person name="Huang Z."/>
            <person name="Berger S.L."/>
            <person name="Reinberg D."/>
            <person name="Wang J."/>
            <person name="Liebig J."/>
        </authorList>
    </citation>
    <scope>NUCLEOTIDE SEQUENCE [LARGE SCALE GENOMIC DNA]</scope>
    <source>
        <strain evidence="2 3">R22 G/1</strain>
    </source>
</reference>
<feature type="non-terminal residue" evidence="2">
    <location>
        <position position="1"/>
    </location>
</feature>
<dbReference type="EMBL" id="GL451966">
    <property type="protein sequence ID" value="EFN78131.1"/>
    <property type="molecule type" value="Genomic_DNA"/>
</dbReference>
<evidence type="ECO:0000313" key="2">
    <source>
        <dbReference type="EMBL" id="EFN78131.1"/>
    </source>
</evidence>
<dbReference type="Pfam" id="PF00271">
    <property type="entry name" value="Helicase_C"/>
    <property type="match status" value="1"/>
</dbReference>
<dbReference type="Proteomes" id="UP000008237">
    <property type="component" value="Unassembled WGS sequence"/>
</dbReference>
<dbReference type="PROSITE" id="PS51194">
    <property type="entry name" value="HELICASE_CTER"/>
    <property type="match status" value="1"/>
</dbReference>
<dbReference type="AlphaFoldDB" id="E2C1P8"/>
<proteinExistence type="predicted"/>
<dbReference type="SUPFAM" id="SSF52540">
    <property type="entry name" value="P-loop containing nucleoside triphosphate hydrolases"/>
    <property type="match status" value="1"/>
</dbReference>
<dbReference type="SMART" id="SM00490">
    <property type="entry name" value="HELICc"/>
    <property type="match status" value="1"/>
</dbReference>
<keyword evidence="2" id="KW-0347">Helicase</keyword>
<dbReference type="OMA" id="ARDKIMN"/>
<gene>
    <name evidence="2" type="ORF">EAI_05030</name>
</gene>
<dbReference type="PANTHER" id="PTHR47958">
    <property type="entry name" value="ATP-DEPENDENT RNA HELICASE DBP3"/>
    <property type="match status" value="1"/>
</dbReference>
<dbReference type="InterPro" id="IPR001650">
    <property type="entry name" value="Helicase_C-like"/>
</dbReference>
<keyword evidence="2" id="KW-0378">Hydrolase</keyword>
<keyword evidence="2" id="KW-0067">ATP-binding</keyword>
<keyword evidence="2" id="KW-0547">Nucleotide-binding</keyword>
<protein>
    <submittedName>
        <fullName evidence="2">ATP-dependent RNA helicase abstrakt</fullName>
    </submittedName>
</protein>
<dbReference type="InterPro" id="IPR027417">
    <property type="entry name" value="P-loop_NTPase"/>
</dbReference>
<dbReference type="GO" id="GO:0004386">
    <property type="term" value="F:helicase activity"/>
    <property type="evidence" value="ECO:0007669"/>
    <property type="project" value="UniProtKB-KW"/>
</dbReference>
<dbReference type="OrthoDB" id="196131at2759"/>
<dbReference type="STRING" id="610380.E2C1P8"/>
<dbReference type="CDD" id="cd18787">
    <property type="entry name" value="SF2_C_DEAD"/>
    <property type="match status" value="1"/>
</dbReference>
<dbReference type="Gene3D" id="3.40.50.300">
    <property type="entry name" value="P-loop containing nucleotide triphosphate hydrolases"/>
    <property type="match status" value="1"/>
</dbReference>